<evidence type="ECO:0000256" key="5">
    <source>
        <dbReference type="ARBA" id="ARBA00022840"/>
    </source>
</evidence>
<keyword evidence="5" id="KW-0067">ATP-binding</keyword>
<comment type="caution">
    <text evidence="7">The sequence shown here is derived from an EMBL/GenBank/DDBJ whole genome shotgun (WGS) entry which is preliminary data.</text>
</comment>
<evidence type="ECO:0000256" key="3">
    <source>
        <dbReference type="ARBA" id="ARBA00022741"/>
    </source>
</evidence>
<evidence type="ECO:0000256" key="1">
    <source>
        <dbReference type="ARBA" id="ARBA00022527"/>
    </source>
</evidence>
<dbReference type="EMBL" id="JAUJYO010000018">
    <property type="protein sequence ID" value="KAK1289366.1"/>
    <property type="molecule type" value="Genomic_DNA"/>
</dbReference>
<sequence length="282" mass="32574">MKMDRSRESPHAQSELRARTLTETCSSLNAKGMAQHGSPPWRDDDKDRHYVFALGENLTSRYKIHSKMGKVMHDINLIHIDLKTENVLFVSPEILDQEISPRSSSAIKLIDFGSTIYGHKDQYYFACTRYYRAPEVILGLGWRFAIDIWSVGCILVELFSVDPTAMLQGETLFETHENLEHLAMMEKFSGVFPDHMLKRADQHAQKYIRKGRLNWPEGATSKYSVKAVQELPRLPDLVMRHADHSAGDLIELLQGLLRQNPVYRLSAREALRHPFFTRDHRR</sequence>
<keyword evidence="2" id="KW-0808">Transferase</keyword>
<dbReference type="SUPFAM" id="SSF56112">
    <property type="entry name" value="Protein kinase-like (PK-like)"/>
    <property type="match status" value="1"/>
</dbReference>
<dbReference type="Proteomes" id="UP001180020">
    <property type="component" value="Unassembled WGS sequence"/>
</dbReference>
<proteinExistence type="predicted"/>
<reference evidence="7" key="1">
    <citation type="journal article" date="2023" name="Nat. Commun.">
        <title>Diploid and tetraploid genomes of Acorus and the evolution of monocots.</title>
        <authorList>
            <person name="Ma L."/>
            <person name="Liu K.W."/>
            <person name="Li Z."/>
            <person name="Hsiao Y.Y."/>
            <person name="Qi Y."/>
            <person name="Fu T."/>
            <person name="Tang G.D."/>
            <person name="Zhang D."/>
            <person name="Sun W.H."/>
            <person name="Liu D.K."/>
            <person name="Li Y."/>
            <person name="Chen G.Z."/>
            <person name="Liu X.D."/>
            <person name="Liao X.Y."/>
            <person name="Jiang Y.T."/>
            <person name="Yu X."/>
            <person name="Hao Y."/>
            <person name="Huang J."/>
            <person name="Zhao X.W."/>
            <person name="Ke S."/>
            <person name="Chen Y.Y."/>
            <person name="Wu W.L."/>
            <person name="Hsu J.L."/>
            <person name="Lin Y.F."/>
            <person name="Huang M.D."/>
            <person name="Li C.Y."/>
            <person name="Huang L."/>
            <person name="Wang Z.W."/>
            <person name="Zhao X."/>
            <person name="Zhong W.Y."/>
            <person name="Peng D.H."/>
            <person name="Ahmad S."/>
            <person name="Lan S."/>
            <person name="Zhang J.S."/>
            <person name="Tsai W.C."/>
            <person name="Van de Peer Y."/>
            <person name="Liu Z.J."/>
        </authorList>
    </citation>
    <scope>NUCLEOTIDE SEQUENCE</scope>
    <source>
        <strain evidence="7">CP</strain>
    </source>
</reference>
<reference evidence="7" key="2">
    <citation type="submission" date="2023-06" db="EMBL/GenBank/DDBJ databases">
        <authorList>
            <person name="Ma L."/>
            <person name="Liu K.-W."/>
            <person name="Li Z."/>
            <person name="Hsiao Y.-Y."/>
            <person name="Qi Y."/>
            <person name="Fu T."/>
            <person name="Tang G."/>
            <person name="Zhang D."/>
            <person name="Sun W.-H."/>
            <person name="Liu D.-K."/>
            <person name="Li Y."/>
            <person name="Chen G.-Z."/>
            <person name="Liu X.-D."/>
            <person name="Liao X.-Y."/>
            <person name="Jiang Y.-T."/>
            <person name="Yu X."/>
            <person name="Hao Y."/>
            <person name="Huang J."/>
            <person name="Zhao X.-W."/>
            <person name="Ke S."/>
            <person name="Chen Y.-Y."/>
            <person name="Wu W.-L."/>
            <person name="Hsu J.-L."/>
            <person name="Lin Y.-F."/>
            <person name="Huang M.-D."/>
            <person name="Li C.-Y."/>
            <person name="Huang L."/>
            <person name="Wang Z.-W."/>
            <person name="Zhao X."/>
            <person name="Zhong W.-Y."/>
            <person name="Peng D.-H."/>
            <person name="Ahmad S."/>
            <person name="Lan S."/>
            <person name="Zhang J.-S."/>
            <person name="Tsai W.-C."/>
            <person name="Van De Peer Y."/>
            <person name="Liu Z.-J."/>
        </authorList>
    </citation>
    <scope>NUCLEOTIDE SEQUENCE</scope>
    <source>
        <strain evidence="7">CP</strain>
        <tissue evidence="7">Leaves</tissue>
    </source>
</reference>
<organism evidence="7 8">
    <name type="scientific">Acorus calamus</name>
    <name type="common">Sweet flag</name>
    <dbReference type="NCBI Taxonomy" id="4465"/>
    <lineage>
        <taxon>Eukaryota</taxon>
        <taxon>Viridiplantae</taxon>
        <taxon>Streptophyta</taxon>
        <taxon>Embryophyta</taxon>
        <taxon>Tracheophyta</taxon>
        <taxon>Spermatophyta</taxon>
        <taxon>Magnoliopsida</taxon>
        <taxon>Liliopsida</taxon>
        <taxon>Acoraceae</taxon>
        <taxon>Acorus</taxon>
    </lineage>
</organism>
<dbReference type="AlphaFoldDB" id="A0AAV9CLM7"/>
<dbReference type="Pfam" id="PF00069">
    <property type="entry name" value="Pkinase"/>
    <property type="match status" value="1"/>
</dbReference>
<dbReference type="PANTHER" id="PTHR45646">
    <property type="entry name" value="SERINE/THREONINE-PROTEIN KINASE DOA-RELATED"/>
    <property type="match status" value="1"/>
</dbReference>
<dbReference type="PANTHER" id="PTHR45646:SF7">
    <property type="entry name" value="SERINE_THREONINE-PROTEIN KINASE AFC2"/>
    <property type="match status" value="1"/>
</dbReference>
<dbReference type="PROSITE" id="PS50011">
    <property type="entry name" value="PROTEIN_KINASE_DOM"/>
    <property type="match status" value="1"/>
</dbReference>
<keyword evidence="1" id="KW-0723">Serine/threonine-protein kinase</keyword>
<evidence type="ECO:0000259" key="6">
    <source>
        <dbReference type="PROSITE" id="PS50011"/>
    </source>
</evidence>
<name>A0AAV9CLM7_ACOCL</name>
<gene>
    <name evidence="7" type="primary">AFC2</name>
    <name evidence="7" type="ORF">QJS10_CPB18g00621</name>
</gene>
<keyword evidence="4 7" id="KW-0418">Kinase</keyword>
<accession>A0AAV9CLM7</accession>
<dbReference type="InterPro" id="IPR000719">
    <property type="entry name" value="Prot_kinase_dom"/>
</dbReference>
<evidence type="ECO:0000256" key="4">
    <source>
        <dbReference type="ARBA" id="ARBA00022777"/>
    </source>
</evidence>
<evidence type="ECO:0000313" key="7">
    <source>
        <dbReference type="EMBL" id="KAK1289366.1"/>
    </source>
</evidence>
<dbReference type="GO" id="GO:0004674">
    <property type="term" value="F:protein serine/threonine kinase activity"/>
    <property type="evidence" value="ECO:0007669"/>
    <property type="project" value="UniProtKB-KW"/>
</dbReference>
<evidence type="ECO:0000256" key="2">
    <source>
        <dbReference type="ARBA" id="ARBA00022679"/>
    </source>
</evidence>
<keyword evidence="8" id="KW-1185">Reference proteome</keyword>
<keyword evidence="3" id="KW-0547">Nucleotide-binding</keyword>
<dbReference type="InterPro" id="IPR011009">
    <property type="entry name" value="Kinase-like_dom_sf"/>
</dbReference>
<dbReference type="InterPro" id="IPR008271">
    <property type="entry name" value="Ser/Thr_kinase_AS"/>
</dbReference>
<feature type="domain" description="Protein kinase" evidence="6">
    <location>
        <begin position="1"/>
        <end position="276"/>
    </location>
</feature>
<evidence type="ECO:0000313" key="8">
    <source>
        <dbReference type="Proteomes" id="UP001180020"/>
    </source>
</evidence>
<dbReference type="InterPro" id="IPR051175">
    <property type="entry name" value="CLK_kinases"/>
</dbReference>
<dbReference type="GO" id="GO:0005634">
    <property type="term" value="C:nucleus"/>
    <property type="evidence" value="ECO:0007669"/>
    <property type="project" value="TreeGrafter"/>
</dbReference>
<dbReference type="GO" id="GO:0005524">
    <property type="term" value="F:ATP binding"/>
    <property type="evidence" value="ECO:0007669"/>
    <property type="project" value="UniProtKB-KW"/>
</dbReference>
<dbReference type="PROSITE" id="PS00108">
    <property type="entry name" value="PROTEIN_KINASE_ST"/>
    <property type="match status" value="1"/>
</dbReference>
<protein>
    <submittedName>
        <fullName evidence="7">Serine/threonine-protein kinase AFC2</fullName>
    </submittedName>
</protein>
<dbReference type="SMART" id="SM00220">
    <property type="entry name" value="S_TKc"/>
    <property type="match status" value="1"/>
</dbReference>
<dbReference type="Gene3D" id="1.10.510.10">
    <property type="entry name" value="Transferase(Phosphotransferase) domain 1"/>
    <property type="match status" value="1"/>
</dbReference>